<evidence type="ECO:0000313" key="3">
    <source>
        <dbReference type="Proteomes" id="UP000494365"/>
    </source>
</evidence>
<feature type="compositionally biased region" description="Low complexity" evidence="1">
    <location>
        <begin position="39"/>
        <end position="52"/>
    </location>
</feature>
<protein>
    <submittedName>
        <fullName evidence="2">Uncharacterized protein</fullName>
    </submittedName>
</protein>
<dbReference type="Proteomes" id="UP000494365">
    <property type="component" value="Unassembled WGS sequence"/>
</dbReference>
<dbReference type="EMBL" id="CADIKK010000008">
    <property type="protein sequence ID" value="CAB3785328.1"/>
    <property type="molecule type" value="Genomic_DNA"/>
</dbReference>
<sequence>MPRVVEIVLAVEAKSADEWTREQRTGSHGAKGPSECRATRTGTASAARSPMR</sequence>
<reference evidence="2 3" key="1">
    <citation type="submission" date="2020-04" db="EMBL/GenBank/DDBJ databases">
        <authorList>
            <person name="De Canck E."/>
        </authorList>
    </citation>
    <scope>NUCLEOTIDE SEQUENCE [LARGE SCALE GENOMIC DNA]</scope>
    <source>
        <strain evidence="2 3">LMG 28614</strain>
    </source>
</reference>
<gene>
    <name evidence="2" type="ORF">LMG28614_02105</name>
</gene>
<feature type="region of interest" description="Disordered" evidence="1">
    <location>
        <begin position="17"/>
        <end position="52"/>
    </location>
</feature>
<organism evidence="2 3">
    <name type="scientific">Paraburkholderia ultramafica</name>
    <dbReference type="NCBI Taxonomy" id="1544867"/>
    <lineage>
        <taxon>Bacteria</taxon>
        <taxon>Pseudomonadati</taxon>
        <taxon>Pseudomonadota</taxon>
        <taxon>Betaproteobacteria</taxon>
        <taxon>Burkholderiales</taxon>
        <taxon>Burkholderiaceae</taxon>
        <taxon>Paraburkholderia</taxon>
    </lineage>
</organism>
<dbReference type="AlphaFoldDB" id="A0A6S7CQG6"/>
<proteinExistence type="predicted"/>
<evidence type="ECO:0000256" key="1">
    <source>
        <dbReference type="SAM" id="MobiDB-lite"/>
    </source>
</evidence>
<keyword evidence="3" id="KW-1185">Reference proteome</keyword>
<evidence type="ECO:0000313" key="2">
    <source>
        <dbReference type="EMBL" id="CAB3785328.1"/>
    </source>
</evidence>
<name>A0A6S7CQG6_9BURK</name>
<accession>A0A6S7CQG6</accession>